<feature type="compositionally biased region" description="Basic and acidic residues" evidence="7">
    <location>
        <begin position="189"/>
        <end position="199"/>
    </location>
</feature>
<feature type="domain" description="HTH myb-type" evidence="8">
    <location>
        <begin position="225"/>
        <end position="285"/>
    </location>
</feature>
<dbReference type="SUPFAM" id="SSF46689">
    <property type="entry name" value="Homeodomain-like"/>
    <property type="match status" value="1"/>
</dbReference>
<evidence type="ECO:0000256" key="5">
    <source>
        <dbReference type="ARBA" id="ARBA00023242"/>
    </source>
</evidence>
<dbReference type="Proteomes" id="UP000886595">
    <property type="component" value="Unassembled WGS sequence"/>
</dbReference>
<organism evidence="9 10">
    <name type="scientific">Brassica carinata</name>
    <name type="common">Ethiopian mustard</name>
    <name type="synonym">Abyssinian cabbage</name>
    <dbReference type="NCBI Taxonomy" id="52824"/>
    <lineage>
        <taxon>Eukaryota</taxon>
        <taxon>Viridiplantae</taxon>
        <taxon>Streptophyta</taxon>
        <taxon>Embryophyta</taxon>
        <taxon>Tracheophyta</taxon>
        <taxon>Spermatophyta</taxon>
        <taxon>Magnoliopsida</taxon>
        <taxon>eudicotyledons</taxon>
        <taxon>Gunneridae</taxon>
        <taxon>Pentapetalae</taxon>
        <taxon>rosids</taxon>
        <taxon>malvids</taxon>
        <taxon>Brassicales</taxon>
        <taxon>Brassicaceae</taxon>
        <taxon>Brassiceae</taxon>
        <taxon>Brassica</taxon>
    </lineage>
</organism>
<keyword evidence="5" id="KW-0539">Nucleus</keyword>
<evidence type="ECO:0000259" key="8">
    <source>
        <dbReference type="PROSITE" id="PS51294"/>
    </source>
</evidence>
<dbReference type="EMBL" id="JAAMPC010000007">
    <property type="protein sequence ID" value="KAG2301644.1"/>
    <property type="molecule type" value="Genomic_DNA"/>
</dbReference>
<comment type="subcellular location">
    <subcellularLocation>
        <location evidence="1">Nucleus</location>
    </subcellularLocation>
</comment>
<dbReference type="InterPro" id="IPR009057">
    <property type="entry name" value="Homeodomain-like_sf"/>
</dbReference>
<name>A0A8X7SCX6_BRACI</name>
<reference evidence="9 10" key="1">
    <citation type="submission" date="2020-02" db="EMBL/GenBank/DDBJ databases">
        <authorList>
            <person name="Ma Q."/>
            <person name="Huang Y."/>
            <person name="Song X."/>
            <person name="Pei D."/>
        </authorList>
    </citation>
    <scope>NUCLEOTIDE SEQUENCE [LARGE SCALE GENOMIC DNA]</scope>
    <source>
        <strain evidence="9">Sxm20200214</strain>
        <tissue evidence="9">Leaf</tissue>
    </source>
</reference>
<keyword evidence="2" id="KW-0805">Transcription regulation</keyword>
<dbReference type="GO" id="GO:0005634">
    <property type="term" value="C:nucleus"/>
    <property type="evidence" value="ECO:0007669"/>
    <property type="project" value="UniProtKB-SubCell"/>
</dbReference>
<feature type="compositionally biased region" description="Basic and acidic residues" evidence="7">
    <location>
        <begin position="386"/>
        <end position="408"/>
    </location>
</feature>
<accession>A0A8X7SCX6</accession>
<dbReference type="AlphaFoldDB" id="A0A8X7SCX6"/>
<evidence type="ECO:0000256" key="4">
    <source>
        <dbReference type="ARBA" id="ARBA00023163"/>
    </source>
</evidence>
<evidence type="ECO:0000256" key="1">
    <source>
        <dbReference type="ARBA" id="ARBA00004123"/>
    </source>
</evidence>
<evidence type="ECO:0000313" key="9">
    <source>
        <dbReference type="EMBL" id="KAG2301644.1"/>
    </source>
</evidence>
<evidence type="ECO:0000256" key="3">
    <source>
        <dbReference type="ARBA" id="ARBA00023125"/>
    </source>
</evidence>
<keyword evidence="3" id="KW-0238">DNA-binding</keyword>
<feature type="coiled-coil region" evidence="6">
    <location>
        <begin position="26"/>
        <end position="78"/>
    </location>
</feature>
<dbReference type="GO" id="GO:0003700">
    <property type="term" value="F:DNA-binding transcription factor activity"/>
    <property type="evidence" value="ECO:0007669"/>
    <property type="project" value="InterPro"/>
</dbReference>
<evidence type="ECO:0000256" key="7">
    <source>
        <dbReference type="SAM" id="MobiDB-lite"/>
    </source>
</evidence>
<dbReference type="PANTHER" id="PTHR31003">
    <property type="entry name" value="MYB FAMILY TRANSCRIPTION FACTOR"/>
    <property type="match status" value="1"/>
</dbReference>
<feature type="region of interest" description="Disordered" evidence="7">
    <location>
        <begin position="319"/>
        <end position="423"/>
    </location>
</feature>
<dbReference type="Gene3D" id="1.10.10.60">
    <property type="entry name" value="Homeodomain-like"/>
    <property type="match status" value="1"/>
</dbReference>
<dbReference type="InterPro" id="IPR017930">
    <property type="entry name" value="Myb_dom"/>
</dbReference>
<protein>
    <recommendedName>
        <fullName evidence="8">HTH myb-type domain-containing protein</fullName>
    </recommendedName>
</protein>
<dbReference type="NCBIfam" id="TIGR01557">
    <property type="entry name" value="myb_SHAQKYF"/>
    <property type="match status" value="1"/>
</dbReference>
<evidence type="ECO:0000256" key="6">
    <source>
        <dbReference type="SAM" id="Coils"/>
    </source>
</evidence>
<dbReference type="Pfam" id="PF26575">
    <property type="entry name" value="HHO5_N"/>
    <property type="match status" value="1"/>
</dbReference>
<feature type="region of interest" description="Disordered" evidence="7">
    <location>
        <begin position="177"/>
        <end position="232"/>
    </location>
</feature>
<dbReference type="FunFam" id="1.10.10.60:FF:000002">
    <property type="entry name" value="Myb family transcription factor"/>
    <property type="match status" value="1"/>
</dbReference>
<feature type="region of interest" description="Disordered" evidence="7">
    <location>
        <begin position="121"/>
        <end position="165"/>
    </location>
</feature>
<dbReference type="InterPro" id="IPR001005">
    <property type="entry name" value="SANT/Myb"/>
</dbReference>
<dbReference type="PANTHER" id="PTHR31003:SF19">
    <property type="entry name" value="MYB FAMILY TRANSCRIPTION FACTOR EFM"/>
    <property type="match status" value="1"/>
</dbReference>
<dbReference type="InterPro" id="IPR044787">
    <property type="entry name" value="HHO5-like"/>
</dbReference>
<evidence type="ECO:0000256" key="2">
    <source>
        <dbReference type="ARBA" id="ARBA00023015"/>
    </source>
</evidence>
<keyword evidence="6" id="KW-0175">Coiled coil</keyword>
<dbReference type="GO" id="GO:0003677">
    <property type="term" value="F:DNA binding"/>
    <property type="evidence" value="ECO:0007669"/>
    <property type="project" value="UniProtKB-KW"/>
</dbReference>
<keyword evidence="10" id="KW-1185">Reference proteome</keyword>
<proteinExistence type="predicted"/>
<dbReference type="OrthoDB" id="1908613at2759"/>
<comment type="caution">
    <text evidence="9">The sequence shown here is derived from an EMBL/GenBank/DDBJ whole genome shotgun (WGS) entry which is preliminary data.</text>
</comment>
<feature type="compositionally biased region" description="Polar residues" evidence="7">
    <location>
        <begin position="373"/>
        <end position="382"/>
    </location>
</feature>
<keyword evidence="4" id="KW-0804">Transcription</keyword>
<evidence type="ECO:0000313" key="10">
    <source>
        <dbReference type="Proteomes" id="UP000886595"/>
    </source>
</evidence>
<dbReference type="Pfam" id="PF00249">
    <property type="entry name" value="Myb_DNA-binding"/>
    <property type="match status" value="1"/>
</dbReference>
<dbReference type="InterPro" id="IPR058673">
    <property type="entry name" value="HHO5-like_N"/>
</dbReference>
<feature type="compositionally biased region" description="Polar residues" evidence="7">
    <location>
        <begin position="409"/>
        <end position="423"/>
    </location>
</feature>
<feature type="compositionally biased region" description="Low complexity" evidence="7">
    <location>
        <begin position="202"/>
        <end position="226"/>
    </location>
</feature>
<dbReference type="InterPro" id="IPR006447">
    <property type="entry name" value="Myb_dom_plants"/>
</dbReference>
<dbReference type="PROSITE" id="PS51294">
    <property type="entry name" value="HTH_MYB"/>
    <property type="match status" value="1"/>
</dbReference>
<gene>
    <name evidence="9" type="ORF">Bca52824_030295</name>
</gene>
<sequence>MASSSELSLDCKPQSYSMLLKSFGESDQTTQKLEDLLSRLEQERLKIDAFKRELPLCMQLLSNAVEVYKQQLEAYRANSNNSNQSVVARPVLEEFIPIRNQPEKESNKGNNWMTTAQLWSQPETIPKNIDPTTDQSPKDELASSPKLGHFDAKQRNGGGAFLPFSKEKSLPELALSTEVRRVSPANEHTNGHDGNDESMIHSGTNNNNNNNNSNGNGVSSTTSQSNRKARRCWSPDLHRRFVQALQMLGGSQVATPKQIRELMKVDGLTNDEVKSHLQKYRLHTRRSSPSPQTSGGQGPHLVVLGGIWVPPEYTAHGGTPTLYHHQGNATAQPPPHFCSSQEFYTARPPPQPLHQHHHFQTCNGSSGGGSASTESAQHQLTDSAADEGKSPESGGGERRGLAALREESGGQNNVNGSEITLTF</sequence>